<dbReference type="PANTHER" id="PTHR24410:SF23">
    <property type="entry name" value="BTB DOMAIN-CONTAINING PROTEIN-RELATED"/>
    <property type="match status" value="1"/>
</dbReference>
<dbReference type="PROSITE" id="PS50097">
    <property type="entry name" value="BTB"/>
    <property type="match status" value="1"/>
</dbReference>
<proteinExistence type="predicted"/>
<evidence type="ECO:0000313" key="5">
    <source>
        <dbReference type="Proteomes" id="UP000789375"/>
    </source>
</evidence>
<dbReference type="Proteomes" id="UP000789375">
    <property type="component" value="Unassembled WGS sequence"/>
</dbReference>
<dbReference type="InterPro" id="IPR011333">
    <property type="entry name" value="SKP1/BTB/POZ_sf"/>
</dbReference>
<gene>
    <name evidence="4" type="ORF">FMOSSE_LOCUS7540</name>
</gene>
<feature type="compositionally biased region" description="Low complexity" evidence="2">
    <location>
        <begin position="36"/>
        <end position="52"/>
    </location>
</feature>
<dbReference type="SUPFAM" id="SSF54695">
    <property type="entry name" value="POZ domain"/>
    <property type="match status" value="1"/>
</dbReference>
<dbReference type="InterPro" id="IPR000210">
    <property type="entry name" value="BTB/POZ_dom"/>
</dbReference>
<dbReference type="CDD" id="cd18186">
    <property type="entry name" value="BTB_POZ_ZBTB_KLHL-like"/>
    <property type="match status" value="1"/>
</dbReference>
<dbReference type="InterPro" id="IPR051481">
    <property type="entry name" value="BTB-POZ/Galectin-3-binding"/>
</dbReference>
<evidence type="ECO:0000313" key="4">
    <source>
        <dbReference type="EMBL" id="CAG8572718.1"/>
    </source>
</evidence>
<feature type="region of interest" description="Disordered" evidence="2">
    <location>
        <begin position="36"/>
        <end position="56"/>
    </location>
</feature>
<dbReference type="SMART" id="SM00225">
    <property type="entry name" value="BTB"/>
    <property type="match status" value="1"/>
</dbReference>
<dbReference type="EMBL" id="CAJVPP010001784">
    <property type="protein sequence ID" value="CAG8572718.1"/>
    <property type="molecule type" value="Genomic_DNA"/>
</dbReference>
<sequence>MNVVKEESISIVEKQQESSLNDLSATLIPTTTPFSSNTKTTVKTSTSNPNNKDTIETEHDDVLIRVGEQPDLKKFRANSKLLSNKCSYFRTALSSNWARKEDDVFIFEKPNIKPKVFGVILSYIYKGTVDWKILEGEDFLGVWLAADEFMLDDLERQVRELFEKKSEMLKKNFMTIVRLVYQNETLERFRPNCVDIINTTTWFQDSSNFGTLEESIFQSLLSEEENYVHDGIMWNLLILWASSSKKPILNSSNVMEWTDETFELLKSRMDHFVHFIRFSLISRNDYYDYVLPYKRILPADTTTNAALQYYLYCLDEGGNPKLDVLRPHVILNDSKIVNHTHVAMIGRWIDIGREKEIYIPDSSSTNNNGYHAISTDENSSLNEEQENSSSNATIASSTEATKNSNSRNEEKGSTKLSWKQPSSLRKLWTLRKGRRPVYHPDSSTPSTTTTVKKGNSNDKIQIPSSSTHVDAKIHSSSNRTSEAFIFSFGEGDNPEDDAILSRVLKEYSHKAICRTIYGPGFGENDLGISLSGNSHPKIGVCNKKFYEKKIIEQNTFTFDEIEVFKVTRGAI</sequence>
<organism evidence="4 5">
    <name type="scientific">Funneliformis mosseae</name>
    <name type="common">Endomycorrhizal fungus</name>
    <name type="synonym">Glomus mosseae</name>
    <dbReference type="NCBI Taxonomy" id="27381"/>
    <lineage>
        <taxon>Eukaryota</taxon>
        <taxon>Fungi</taxon>
        <taxon>Fungi incertae sedis</taxon>
        <taxon>Mucoromycota</taxon>
        <taxon>Glomeromycotina</taxon>
        <taxon>Glomeromycetes</taxon>
        <taxon>Glomerales</taxon>
        <taxon>Glomeraceae</taxon>
        <taxon>Funneliformis</taxon>
    </lineage>
</organism>
<accession>A0A9N9G2F3</accession>
<feature type="compositionally biased region" description="Low complexity" evidence="2">
    <location>
        <begin position="377"/>
        <end position="401"/>
    </location>
</feature>
<evidence type="ECO:0000256" key="2">
    <source>
        <dbReference type="SAM" id="MobiDB-lite"/>
    </source>
</evidence>
<dbReference type="Pfam" id="PF00651">
    <property type="entry name" value="BTB"/>
    <property type="match status" value="1"/>
</dbReference>
<feature type="coiled-coil region" evidence="1">
    <location>
        <begin position="144"/>
        <end position="171"/>
    </location>
</feature>
<reference evidence="4" key="1">
    <citation type="submission" date="2021-06" db="EMBL/GenBank/DDBJ databases">
        <authorList>
            <person name="Kallberg Y."/>
            <person name="Tangrot J."/>
            <person name="Rosling A."/>
        </authorList>
    </citation>
    <scope>NUCLEOTIDE SEQUENCE</scope>
    <source>
        <strain evidence="4">87-6 pot B 2015</strain>
    </source>
</reference>
<evidence type="ECO:0000259" key="3">
    <source>
        <dbReference type="PROSITE" id="PS50097"/>
    </source>
</evidence>
<keyword evidence="5" id="KW-1185">Reference proteome</keyword>
<evidence type="ECO:0000256" key="1">
    <source>
        <dbReference type="SAM" id="Coils"/>
    </source>
</evidence>
<name>A0A9N9G2F3_FUNMO</name>
<protein>
    <submittedName>
        <fullName evidence="4">9639_t:CDS:1</fullName>
    </submittedName>
</protein>
<feature type="compositionally biased region" description="Polar residues" evidence="2">
    <location>
        <begin position="451"/>
        <end position="469"/>
    </location>
</feature>
<feature type="region of interest" description="Disordered" evidence="2">
    <location>
        <begin position="361"/>
        <end position="469"/>
    </location>
</feature>
<comment type="caution">
    <text evidence="4">The sequence shown here is derived from an EMBL/GenBank/DDBJ whole genome shotgun (WGS) entry which is preliminary data.</text>
</comment>
<keyword evidence="1" id="KW-0175">Coiled coil</keyword>
<feature type="compositionally biased region" description="Basic residues" evidence="2">
    <location>
        <begin position="428"/>
        <end position="437"/>
    </location>
</feature>
<feature type="compositionally biased region" description="Polar residues" evidence="2">
    <location>
        <begin position="414"/>
        <end position="423"/>
    </location>
</feature>
<dbReference type="AlphaFoldDB" id="A0A9N9G2F3"/>
<dbReference type="PANTHER" id="PTHR24410">
    <property type="entry name" value="HL07962P-RELATED"/>
    <property type="match status" value="1"/>
</dbReference>
<feature type="domain" description="BTB" evidence="3">
    <location>
        <begin position="60"/>
        <end position="133"/>
    </location>
</feature>
<dbReference type="Gene3D" id="3.30.710.10">
    <property type="entry name" value="Potassium Channel Kv1.1, Chain A"/>
    <property type="match status" value="1"/>
</dbReference>